<evidence type="ECO:0000313" key="2">
    <source>
        <dbReference type="EMBL" id="KAI0297221.1"/>
    </source>
</evidence>
<proteinExistence type="predicted"/>
<keyword evidence="3" id="KW-1185">Reference proteome</keyword>
<name>A0AAD4M2D4_9AGAM</name>
<sequence>MANTRKYARDHTHRPTTVPLPLNSHQPLHPHSHGHGQPATPPPTPPAFDARGAAAKLRTIDGYVSFANVEGLGAPPGVDEDATEEDKRRGSWWPWRGHSRSGSLTAT</sequence>
<accession>A0AAD4M2D4</accession>
<comment type="caution">
    <text evidence="2">The sequence shown here is derived from an EMBL/GenBank/DDBJ whole genome shotgun (WGS) entry which is preliminary data.</text>
</comment>
<evidence type="ECO:0000313" key="3">
    <source>
        <dbReference type="Proteomes" id="UP001203297"/>
    </source>
</evidence>
<dbReference type="EMBL" id="WTXG01000040">
    <property type="protein sequence ID" value="KAI0297221.1"/>
    <property type="molecule type" value="Genomic_DNA"/>
</dbReference>
<feature type="region of interest" description="Disordered" evidence="1">
    <location>
        <begin position="68"/>
        <end position="107"/>
    </location>
</feature>
<reference evidence="2" key="1">
    <citation type="journal article" date="2022" name="New Phytol.">
        <title>Evolutionary transition to the ectomycorrhizal habit in the genomes of a hyperdiverse lineage of mushroom-forming fungi.</title>
        <authorList>
            <person name="Looney B."/>
            <person name="Miyauchi S."/>
            <person name="Morin E."/>
            <person name="Drula E."/>
            <person name="Courty P.E."/>
            <person name="Kohler A."/>
            <person name="Kuo A."/>
            <person name="LaButti K."/>
            <person name="Pangilinan J."/>
            <person name="Lipzen A."/>
            <person name="Riley R."/>
            <person name="Andreopoulos W."/>
            <person name="He G."/>
            <person name="Johnson J."/>
            <person name="Nolan M."/>
            <person name="Tritt A."/>
            <person name="Barry K.W."/>
            <person name="Grigoriev I.V."/>
            <person name="Nagy L.G."/>
            <person name="Hibbett D."/>
            <person name="Henrissat B."/>
            <person name="Matheny P.B."/>
            <person name="Labbe J."/>
            <person name="Martin F.M."/>
        </authorList>
    </citation>
    <scope>NUCLEOTIDE SEQUENCE</scope>
    <source>
        <strain evidence="2">BPL690</strain>
    </source>
</reference>
<evidence type="ECO:0000256" key="1">
    <source>
        <dbReference type="SAM" id="MobiDB-lite"/>
    </source>
</evidence>
<dbReference type="Proteomes" id="UP001203297">
    <property type="component" value="Unassembled WGS sequence"/>
</dbReference>
<protein>
    <submittedName>
        <fullName evidence="2">Uncharacterized protein</fullName>
    </submittedName>
</protein>
<feature type="compositionally biased region" description="Basic residues" evidence="1">
    <location>
        <begin position="1"/>
        <end position="14"/>
    </location>
</feature>
<dbReference type="AlphaFoldDB" id="A0AAD4M2D4"/>
<feature type="region of interest" description="Disordered" evidence="1">
    <location>
        <begin position="1"/>
        <end position="53"/>
    </location>
</feature>
<organism evidence="2 3">
    <name type="scientific">Multifurca ochricompacta</name>
    <dbReference type="NCBI Taxonomy" id="376703"/>
    <lineage>
        <taxon>Eukaryota</taxon>
        <taxon>Fungi</taxon>
        <taxon>Dikarya</taxon>
        <taxon>Basidiomycota</taxon>
        <taxon>Agaricomycotina</taxon>
        <taxon>Agaricomycetes</taxon>
        <taxon>Russulales</taxon>
        <taxon>Russulaceae</taxon>
        <taxon>Multifurca</taxon>
    </lineage>
</organism>
<gene>
    <name evidence="2" type="ORF">B0F90DRAFT_1634981</name>
</gene>